<accession>A0AAE3D8W3</accession>
<evidence type="ECO:0000256" key="1">
    <source>
        <dbReference type="SAM" id="MobiDB-lite"/>
    </source>
</evidence>
<comment type="caution">
    <text evidence="3">The sequence shown here is derived from an EMBL/GenBank/DDBJ whole genome shotgun (WGS) entry which is preliminary data.</text>
</comment>
<keyword evidence="2" id="KW-0472">Membrane</keyword>
<keyword evidence="2" id="KW-0812">Transmembrane</keyword>
<dbReference type="EMBL" id="JAJEPV010000056">
    <property type="protein sequence ID" value="MCC2121067.1"/>
    <property type="molecule type" value="Genomic_DNA"/>
</dbReference>
<protein>
    <submittedName>
        <fullName evidence="3">Uncharacterized protein</fullName>
    </submittedName>
</protein>
<keyword evidence="4" id="KW-1185">Reference proteome</keyword>
<feature type="region of interest" description="Disordered" evidence="1">
    <location>
        <begin position="1"/>
        <end position="32"/>
    </location>
</feature>
<proteinExistence type="predicted"/>
<organism evidence="3 4">
    <name type="scientific">Waltera acetigignens</name>
    <dbReference type="NCBI Taxonomy" id="2981769"/>
    <lineage>
        <taxon>Bacteria</taxon>
        <taxon>Bacillati</taxon>
        <taxon>Bacillota</taxon>
        <taxon>Clostridia</taxon>
        <taxon>Lachnospirales</taxon>
        <taxon>Lachnospiraceae</taxon>
        <taxon>Waltera</taxon>
    </lineage>
</organism>
<keyword evidence="2" id="KW-1133">Transmembrane helix</keyword>
<gene>
    <name evidence="3" type="ORF">LKD75_16005</name>
</gene>
<evidence type="ECO:0000256" key="2">
    <source>
        <dbReference type="SAM" id="Phobius"/>
    </source>
</evidence>
<name>A0AAE3D8W3_9FIRM</name>
<feature type="transmembrane region" description="Helical" evidence="2">
    <location>
        <begin position="40"/>
        <end position="58"/>
    </location>
</feature>
<reference evidence="3 4" key="1">
    <citation type="submission" date="2021-10" db="EMBL/GenBank/DDBJ databases">
        <title>Anaerobic single-cell dispensing facilitates the cultivation of human gut bacteria.</title>
        <authorList>
            <person name="Afrizal A."/>
        </authorList>
    </citation>
    <scope>NUCLEOTIDE SEQUENCE [LARGE SCALE GENOMIC DNA]</scope>
    <source>
        <strain evidence="3 4">CLA-AA-H273</strain>
    </source>
</reference>
<sequence>MRSKDISCDELQNPEPQKGETEETDGEPPKKKNSRIVKTAVLVGILVIVGGLLLGYMIKHREPTYQQIGTRYIDDPDWGNVSEISYVVKGEVTAERLNEHLREVRETVDREELGTNVVKTVYYRNKEDALAWKDTDMGGYTFLNVE</sequence>
<evidence type="ECO:0000313" key="4">
    <source>
        <dbReference type="Proteomes" id="UP001197795"/>
    </source>
</evidence>
<dbReference type="RefSeq" id="WP_227733880.1">
    <property type="nucleotide sequence ID" value="NZ_JAJEPV010000056.1"/>
</dbReference>
<dbReference type="Proteomes" id="UP001197795">
    <property type="component" value="Unassembled WGS sequence"/>
</dbReference>
<evidence type="ECO:0000313" key="3">
    <source>
        <dbReference type="EMBL" id="MCC2121067.1"/>
    </source>
</evidence>
<dbReference type="AlphaFoldDB" id="A0AAE3D8W3"/>